<name>A0AA48HNV0_9ALTE</name>
<evidence type="ECO:0000313" key="9">
    <source>
        <dbReference type="Proteomes" id="UP001333710"/>
    </source>
</evidence>
<gene>
    <name evidence="8" type="ORF">MACH26_07700</name>
</gene>
<evidence type="ECO:0000313" key="8">
    <source>
        <dbReference type="EMBL" id="BDX05249.1"/>
    </source>
</evidence>
<comment type="similarity">
    <text evidence="2">Belongs to the CPA3 antiporters (TC 2.A.63) subunit E family.</text>
</comment>
<sequence>MRHTLSFTVTLMVFWLLLSGHITSLMLSLEVISVVSVILLVHRLGMFDQETHPTNLILKLPKFLSWLIADLIMSNLQVVKLIWQPKPQLSPALLTVNMHQPGDMERVIYANSITVTPGTLTVDLQNDTITVHTLTEDMSTTIRSGERDHKVKGFLS</sequence>
<dbReference type="Pfam" id="PF01899">
    <property type="entry name" value="MNHE"/>
    <property type="match status" value="1"/>
</dbReference>
<evidence type="ECO:0000256" key="7">
    <source>
        <dbReference type="SAM" id="Phobius"/>
    </source>
</evidence>
<keyword evidence="6 7" id="KW-0472">Membrane</keyword>
<evidence type="ECO:0000256" key="4">
    <source>
        <dbReference type="ARBA" id="ARBA00022692"/>
    </source>
</evidence>
<evidence type="ECO:0000256" key="1">
    <source>
        <dbReference type="ARBA" id="ARBA00004651"/>
    </source>
</evidence>
<keyword evidence="9" id="KW-1185">Reference proteome</keyword>
<comment type="subcellular location">
    <subcellularLocation>
        <location evidence="1">Cell membrane</location>
        <topology evidence="1">Multi-pass membrane protein</topology>
    </subcellularLocation>
</comment>
<protein>
    <submittedName>
        <fullName evidence="8">Sodium:proton antiporter</fullName>
    </submittedName>
</protein>
<evidence type="ECO:0000256" key="3">
    <source>
        <dbReference type="ARBA" id="ARBA00022475"/>
    </source>
</evidence>
<keyword evidence="4 7" id="KW-0812">Transmembrane</keyword>
<feature type="transmembrane region" description="Helical" evidence="7">
    <location>
        <begin position="12"/>
        <end position="42"/>
    </location>
</feature>
<evidence type="ECO:0000256" key="6">
    <source>
        <dbReference type="ARBA" id="ARBA00023136"/>
    </source>
</evidence>
<organism evidence="8 9">
    <name type="scientific">Planctobacterium marinum</name>
    <dbReference type="NCBI Taxonomy" id="1631968"/>
    <lineage>
        <taxon>Bacteria</taxon>
        <taxon>Pseudomonadati</taxon>
        <taxon>Pseudomonadota</taxon>
        <taxon>Gammaproteobacteria</taxon>
        <taxon>Alteromonadales</taxon>
        <taxon>Alteromonadaceae</taxon>
        <taxon>Planctobacterium</taxon>
    </lineage>
</organism>
<evidence type="ECO:0000256" key="2">
    <source>
        <dbReference type="ARBA" id="ARBA00006228"/>
    </source>
</evidence>
<dbReference type="EMBL" id="AP027272">
    <property type="protein sequence ID" value="BDX05249.1"/>
    <property type="molecule type" value="Genomic_DNA"/>
</dbReference>
<keyword evidence="5 7" id="KW-1133">Transmembrane helix</keyword>
<proteinExistence type="inferred from homology"/>
<dbReference type="InterPro" id="IPR002758">
    <property type="entry name" value="Cation_antiport_E"/>
</dbReference>
<dbReference type="GO" id="GO:0005886">
    <property type="term" value="C:plasma membrane"/>
    <property type="evidence" value="ECO:0007669"/>
    <property type="project" value="UniProtKB-SubCell"/>
</dbReference>
<dbReference type="AlphaFoldDB" id="A0AA48HNV0"/>
<dbReference type="PANTHER" id="PTHR34584">
    <property type="entry name" value="NA(+)/H(+) ANTIPORTER SUBUNIT E1"/>
    <property type="match status" value="1"/>
</dbReference>
<keyword evidence="3" id="KW-1003">Cell membrane</keyword>
<dbReference type="PANTHER" id="PTHR34584:SF1">
    <property type="entry name" value="NA(+)_H(+) ANTIPORTER SUBUNIT E1"/>
    <property type="match status" value="1"/>
</dbReference>
<reference evidence="8" key="1">
    <citation type="submission" date="2023-01" db="EMBL/GenBank/DDBJ databases">
        <title>Complete genome sequence of Planctobacterium marinum strain Dej080120_11.</title>
        <authorList>
            <person name="Ueki S."/>
            <person name="Maruyama F."/>
        </authorList>
    </citation>
    <scope>NUCLEOTIDE SEQUENCE</scope>
    <source>
        <strain evidence="8">Dej080120_11</strain>
    </source>
</reference>
<dbReference type="RefSeq" id="WP_338291217.1">
    <property type="nucleotide sequence ID" value="NZ_AP027272.1"/>
</dbReference>
<dbReference type="Proteomes" id="UP001333710">
    <property type="component" value="Chromosome"/>
</dbReference>
<dbReference type="GO" id="GO:0008324">
    <property type="term" value="F:monoatomic cation transmembrane transporter activity"/>
    <property type="evidence" value="ECO:0007669"/>
    <property type="project" value="InterPro"/>
</dbReference>
<evidence type="ECO:0000256" key="5">
    <source>
        <dbReference type="ARBA" id="ARBA00022989"/>
    </source>
</evidence>
<dbReference type="KEGG" id="pmaw:MACH26_07700"/>
<accession>A0AA48HNV0</accession>